<protein>
    <submittedName>
        <fullName evidence="2">Proline dehydrogenase</fullName>
    </submittedName>
</protein>
<dbReference type="SUPFAM" id="SSF54292">
    <property type="entry name" value="2Fe-2S ferredoxin-like"/>
    <property type="match status" value="1"/>
</dbReference>
<name>A0A6F8XSB4_9ACTN</name>
<dbReference type="Pfam" id="PF13510">
    <property type="entry name" value="Fer2_4"/>
    <property type="match status" value="1"/>
</dbReference>
<dbReference type="Proteomes" id="UP000502508">
    <property type="component" value="Chromosome"/>
</dbReference>
<dbReference type="Gene3D" id="3.10.20.440">
    <property type="entry name" value="2Fe-2S iron-sulphur cluster binding domain, sarcosine oxidase, alpha subunit, N-terminal domain"/>
    <property type="match status" value="1"/>
</dbReference>
<dbReference type="InterPro" id="IPR042204">
    <property type="entry name" value="2Fe-2S-bd_N"/>
</dbReference>
<accession>A0A6F8XSB4</accession>
<keyword evidence="3" id="KW-1185">Reference proteome</keyword>
<evidence type="ECO:0000256" key="1">
    <source>
        <dbReference type="ARBA" id="ARBA00023002"/>
    </source>
</evidence>
<dbReference type="GO" id="GO:0051536">
    <property type="term" value="F:iron-sulfur cluster binding"/>
    <property type="evidence" value="ECO:0007669"/>
    <property type="project" value="InterPro"/>
</dbReference>
<sequence length="89" mass="9367">MTSTDGFEIAFDGAPIPCRDGWTIGAALTAAGVRSWRTTREGQRPRGLFCGIGICFDCLVTVNGRPSLRACLVAAAPGDDVRTQHGSGR</sequence>
<dbReference type="RefSeq" id="WP_173036704.1">
    <property type="nucleotide sequence ID" value="NZ_AP022870.1"/>
</dbReference>
<evidence type="ECO:0000313" key="2">
    <source>
        <dbReference type="EMBL" id="BCB76725.1"/>
    </source>
</evidence>
<dbReference type="AlphaFoldDB" id="A0A6F8XSB4"/>
<dbReference type="KEGG" id="pfla:Pflav_031350"/>
<dbReference type="InterPro" id="IPR036010">
    <property type="entry name" value="2Fe-2S_ferredoxin-like_sf"/>
</dbReference>
<proteinExistence type="predicted"/>
<dbReference type="EMBL" id="AP022870">
    <property type="protein sequence ID" value="BCB76725.1"/>
    <property type="molecule type" value="Genomic_DNA"/>
</dbReference>
<keyword evidence="1" id="KW-0560">Oxidoreductase</keyword>
<reference evidence="2 3" key="1">
    <citation type="submission" date="2020-03" db="EMBL/GenBank/DDBJ databases">
        <title>Whole genome shotgun sequence of Phytohabitans flavus NBRC 107702.</title>
        <authorList>
            <person name="Komaki H."/>
            <person name="Tamura T."/>
        </authorList>
    </citation>
    <scope>NUCLEOTIDE SEQUENCE [LARGE SCALE GENOMIC DNA]</scope>
    <source>
        <strain evidence="2 3">NBRC 107702</strain>
    </source>
</reference>
<reference evidence="2 3" key="2">
    <citation type="submission" date="2020-03" db="EMBL/GenBank/DDBJ databases">
        <authorList>
            <person name="Ichikawa N."/>
            <person name="Kimura A."/>
            <person name="Kitahashi Y."/>
            <person name="Uohara A."/>
        </authorList>
    </citation>
    <scope>NUCLEOTIDE SEQUENCE [LARGE SCALE GENOMIC DNA]</scope>
    <source>
        <strain evidence="2 3">NBRC 107702</strain>
    </source>
</reference>
<organism evidence="2 3">
    <name type="scientific">Phytohabitans flavus</name>
    <dbReference type="NCBI Taxonomy" id="1076124"/>
    <lineage>
        <taxon>Bacteria</taxon>
        <taxon>Bacillati</taxon>
        <taxon>Actinomycetota</taxon>
        <taxon>Actinomycetes</taxon>
        <taxon>Micromonosporales</taxon>
        <taxon>Micromonosporaceae</taxon>
    </lineage>
</organism>
<evidence type="ECO:0000313" key="3">
    <source>
        <dbReference type="Proteomes" id="UP000502508"/>
    </source>
</evidence>
<gene>
    <name evidence="2" type="ORF">Pflav_031350</name>
</gene>
<dbReference type="GO" id="GO:0016491">
    <property type="term" value="F:oxidoreductase activity"/>
    <property type="evidence" value="ECO:0007669"/>
    <property type="project" value="UniProtKB-KW"/>
</dbReference>